<dbReference type="PROSITE" id="PS51318">
    <property type="entry name" value="TAT"/>
    <property type="match status" value="1"/>
</dbReference>
<evidence type="ECO:0000259" key="2">
    <source>
        <dbReference type="Pfam" id="PF19051"/>
    </source>
</evidence>
<dbReference type="InterPro" id="IPR036291">
    <property type="entry name" value="NAD(P)-bd_dom_sf"/>
</dbReference>
<dbReference type="EMBL" id="SIHJ01000002">
    <property type="protein sequence ID" value="TWT34006.1"/>
    <property type="molecule type" value="Genomic_DNA"/>
</dbReference>
<evidence type="ECO:0000313" key="3">
    <source>
        <dbReference type="EMBL" id="TWT34006.1"/>
    </source>
</evidence>
<dbReference type="Proteomes" id="UP000316714">
    <property type="component" value="Unassembled WGS sequence"/>
</dbReference>
<dbReference type="AlphaFoldDB" id="A0A5C5V644"/>
<dbReference type="EC" id="1.1.1.18" evidence="3"/>
<dbReference type="GO" id="GO:0000166">
    <property type="term" value="F:nucleotide binding"/>
    <property type="evidence" value="ECO:0007669"/>
    <property type="project" value="InterPro"/>
</dbReference>
<keyword evidence="4" id="KW-1185">Reference proteome</keyword>
<organism evidence="3 4">
    <name type="scientific">Posidoniimonas corsicana</name>
    <dbReference type="NCBI Taxonomy" id="1938618"/>
    <lineage>
        <taxon>Bacteria</taxon>
        <taxon>Pseudomonadati</taxon>
        <taxon>Planctomycetota</taxon>
        <taxon>Planctomycetia</taxon>
        <taxon>Pirellulales</taxon>
        <taxon>Lacipirellulaceae</taxon>
        <taxon>Posidoniimonas</taxon>
    </lineage>
</organism>
<comment type="caution">
    <text evidence="3">The sequence shown here is derived from an EMBL/GenBank/DDBJ whole genome shotgun (WGS) entry which is preliminary data.</text>
</comment>
<reference evidence="3 4" key="1">
    <citation type="submission" date="2019-02" db="EMBL/GenBank/DDBJ databases">
        <title>Deep-cultivation of Planctomycetes and their phenomic and genomic characterization uncovers novel biology.</title>
        <authorList>
            <person name="Wiegand S."/>
            <person name="Jogler M."/>
            <person name="Boedeker C."/>
            <person name="Pinto D."/>
            <person name="Vollmers J."/>
            <person name="Rivas-Marin E."/>
            <person name="Kohn T."/>
            <person name="Peeters S.H."/>
            <person name="Heuer A."/>
            <person name="Rast P."/>
            <person name="Oberbeckmann S."/>
            <person name="Bunk B."/>
            <person name="Jeske O."/>
            <person name="Meyerdierks A."/>
            <person name="Storesund J.E."/>
            <person name="Kallscheuer N."/>
            <person name="Luecker S."/>
            <person name="Lage O.M."/>
            <person name="Pohl T."/>
            <person name="Merkel B.J."/>
            <person name="Hornburger P."/>
            <person name="Mueller R.-W."/>
            <person name="Bruemmer F."/>
            <person name="Labrenz M."/>
            <person name="Spormann A.M."/>
            <person name="Op Den Camp H."/>
            <person name="Overmann J."/>
            <person name="Amann R."/>
            <person name="Jetten M.S.M."/>
            <person name="Mascher T."/>
            <person name="Medema M.H."/>
            <person name="Devos D.P."/>
            <person name="Kaster A.-K."/>
            <person name="Ovreas L."/>
            <person name="Rohde M."/>
            <person name="Galperin M.Y."/>
            <person name="Jogler C."/>
        </authorList>
    </citation>
    <scope>NUCLEOTIDE SEQUENCE [LARGE SCALE GENOMIC DNA]</scope>
    <source>
        <strain evidence="3 4">KOR34</strain>
    </source>
</reference>
<dbReference type="SUPFAM" id="SSF55347">
    <property type="entry name" value="Glyceraldehyde-3-phosphate dehydrogenase-like, C-terminal domain"/>
    <property type="match status" value="1"/>
</dbReference>
<accession>A0A5C5V644</accession>
<dbReference type="Pfam" id="PF19051">
    <property type="entry name" value="GFO_IDH_MocA_C2"/>
    <property type="match status" value="1"/>
</dbReference>
<dbReference type="InterPro" id="IPR043906">
    <property type="entry name" value="Gfo/Idh/MocA_OxRdtase_bact_C"/>
</dbReference>
<dbReference type="Pfam" id="PF01408">
    <property type="entry name" value="GFO_IDH_MocA"/>
    <property type="match status" value="1"/>
</dbReference>
<dbReference type="OrthoDB" id="255433at2"/>
<proteinExistence type="predicted"/>
<feature type="domain" description="Gfo/Idh/MocA-like oxidoreductase N-terminal" evidence="1">
    <location>
        <begin position="40"/>
        <end position="158"/>
    </location>
</feature>
<dbReference type="SUPFAM" id="SSF51735">
    <property type="entry name" value="NAD(P)-binding Rossmann-fold domains"/>
    <property type="match status" value="1"/>
</dbReference>
<dbReference type="Gene3D" id="3.40.50.720">
    <property type="entry name" value="NAD(P)-binding Rossmann-like Domain"/>
    <property type="match status" value="1"/>
</dbReference>
<dbReference type="RefSeq" id="WP_146567091.1">
    <property type="nucleotide sequence ID" value="NZ_SIHJ01000002.1"/>
</dbReference>
<dbReference type="InterPro" id="IPR050463">
    <property type="entry name" value="Gfo/Idh/MocA_oxidrdct_glycsds"/>
</dbReference>
<keyword evidence="3" id="KW-0560">Oxidoreductase</keyword>
<dbReference type="GO" id="GO:0050112">
    <property type="term" value="F:inositol 2-dehydrogenase (NAD+) activity"/>
    <property type="evidence" value="ECO:0007669"/>
    <property type="project" value="UniProtKB-EC"/>
</dbReference>
<name>A0A5C5V644_9BACT</name>
<protein>
    <submittedName>
        <fullName evidence="3">Inositol 2-dehydrogenase</fullName>
        <ecNumber evidence="3">1.1.1.18</ecNumber>
    </submittedName>
</protein>
<evidence type="ECO:0000259" key="1">
    <source>
        <dbReference type="Pfam" id="PF01408"/>
    </source>
</evidence>
<dbReference type="InterPro" id="IPR000683">
    <property type="entry name" value="Gfo/Idh/MocA-like_OxRdtase_N"/>
</dbReference>
<dbReference type="PANTHER" id="PTHR43818">
    <property type="entry name" value="BCDNA.GH03377"/>
    <property type="match status" value="1"/>
</dbReference>
<dbReference type="InterPro" id="IPR006311">
    <property type="entry name" value="TAT_signal"/>
</dbReference>
<dbReference type="Gene3D" id="3.30.360.10">
    <property type="entry name" value="Dihydrodipicolinate Reductase, domain 2"/>
    <property type="match status" value="1"/>
</dbReference>
<sequence length="442" mass="47643">MPLRTDRRSFLQTAALAGAGYWAAGPLRAQESSSPNEQVQFACIGVGGKGDSDSNDAKRFGRVVGICDIDARTLTKAGGERFAEAKRYADFRAMLDELGDKIDAVTVSTPDHTHAVAAAAAMRLGKHCFCQKPLTHSIWEARRLAELAKEHGVATQMGNQGASLNAARKSAAVIQSGALGKISQVHAWTDRCGGWWPQGIDRPAGAAVPGHVSWDLFVGPAPGRPYASIYHPFKWRGWWDFGTGALGDMACHVLNMPFYALGLRDPIAVQATTSGHNRDSYPNWSVIDFEFPSNESRDALKLTWYDGGKRPDASLVGKEELAGNGVIIIGEKGTLYSPDAYGSSFELIGDLAEPEVEFERSPGHFDEFIRAIRGGAPAVSNFVDSGGPLTETVLLGNLAVWAADEAETPGRRVEWDAQAMTPVGAPELAKIVRPEFHHGYDL</sequence>
<feature type="domain" description="Gfo/Idh/MocA-like oxidoreductase bacterial type C-terminal" evidence="2">
    <location>
        <begin position="198"/>
        <end position="291"/>
    </location>
</feature>
<dbReference type="PANTHER" id="PTHR43818:SF10">
    <property type="entry name" value="NADH-DEPENDENT DEHYDROGENASE-RELATED"/>
    <property type="match status" value="1"/>
</dbReference>
<gene>
    <name evidence="3" type="primary">iolG_8</name>
    <name evidence="3" type="ORF">KOR34_38420</name>
</gene>
<evidence type="ECO:0000313" key="4">
    <source>
        <dbReference type="Proteomes" id="UP000316714"/>
    </source>
</evidence>